<dbReference type="RefSeq" id="XP_009832125.1">
    <property type="nucleotide sequence ID" value="XM_009833823.1"/>
</dbReference>
<organism evidence="1">
    <name type="scientific">Aphanomyces astaci</name>
    <name type="common">Crayfish plague agent</name>
    <dbReference type="NCBI Taxonomy" id="112090"/>
    <lineage>
        <taxon>Eukaryota</taxon>
        <taxon>Sar</taxon>
        <taxon>Stramenopiles</taxon>
        <taxon>Oomycota</taxon>
        <taxon>Saprolegniomycetes</taxon>
        <taxon>Saprolegniales</taxon>
        <taxon>Verrucalvaceae</taxon>
        <taxon>Aphanomyces</taxon>
    </lineage>
</organism>
<dbReference type="VEuPathDB" id="FungiDB:H257_08054"/>
<dbReference type="EMBL" id="KI913130">
    <property type="protein sequence ID" value="ETV78544.1"/>
    <property type="molecule type" value="Genomic_DNA"/>
</dbReference>
<proteinExistence type="predicted"/>
<protein>
    <submittedName>
        <fullName evidence="1">Uncharacterized protein</fullName>
    </submittedName>
</protein>
<evidence type="ECO:0000313" key="1">
    <source>
        <dbReference type="EMBL" id="ETV78544.1"/>
    </source>
</evidence>
<reference evidence="1" key="1">
    <citation type="submission" date="2013-12" db="EMBL/GenBank/DDBJ databases">
        <title>The Genome Sequence of Aphanomyces astaci APO3.</title>
        <authorList>
            <consortium name="The Broad Institute Genomics Platform"/>
            <person name="Russ C."/>
            <person name="Tyler B."/>
            <person name="van West P."/>
            <person name="Dieguez-Uribeondo J."/>
            <person name="Young S.K."/>
            <person name="Zeng Q."/>
            <person name="Gargeya S."/>
            <person name="Fitzgerald M."/>
            <person name="Abouelleil A."/>
            <person name="Alvarado L."/>
            <person name="Chapman S.B."/>
            <person name="Gainer-Dewar J."/>
            <person name="Goldberg J."/>
            <person name="Griggs A."/>
            <person name="Gujja S."/>
            <person name="Hansen M."/>
            <person name="Howarth C."/>
            <person name="Imamovic A."/>
            <person name="Ireland A."/>
            <person name="Larimer J."/>
            <person name="McCowan C."/>
            <person name="Murphy C."/>
            <person name="Pearson M."/>
            <person name="Poon T.W."/>
            <person name="Priest M."/>
            <person name="Roberts A."/>
            <person name="Saif S."/>
            <person name="Shea T."/>
            <person name="Sykes S."/>
            <person name="Wortman J."/>
            <person name="Nusbaum C."/>
            <person name="Birren B."/>
        </authorList>
    </citation>
    <scope>NUCLEOTIDE SEQUENCE [LARGE SCALE GENOMIC DNA]</scope>
    <source>
        <strain evidence="1">APO3</strain>
    </source>
</reference>
<sequence>MAWHTSIATTALSSIGSMPLFMHTTIWLDDIQAPCPSLVPSSLVNATTFEKWASPRRGICVDRSKTQRKRQCPRVPNHAARKTSCFSGRHFCARWLATRPVRGRVGSNHSQRMRVQRS</sequence>
<dbReference type="AlphaFoldDB" id="W4GHP1"/>
<accession>W4GHP1</accession>
<name>W4GHP1_APHAT</name>
<dbReference type="GeneID" id="20810050"/>
<gene>
    <name evidence="1" type="ORF">H257_08054</name>
</gene>